<accession>A0A7X0DC00</accession>
<evidence type="ECO:0000313" key="1">
    <source>
        <dbReference type="EMBL" id="MBB6179312.1"/>
    </source>
</evidence>
<gene>
    <name evidence="1" type="ORF">HNQ75_001266</name>
</gene>
<sequence>MDFRAYLRAERLFTETPYEQIGLLPKERVTAVPSEVVFDNFYRSQKERIYCHICGGHRHLNGITGLVDGDKRMLFGSSCAKEFFGAETARLCAGEFKQRTRRAHNRYVIQAIANSIEPIEGWLKSYRPLLTHIESAWVEMHLKHEKPVAHLLTHLARNNGRLVETSHVAVGGNAKQLERIEQHSIVTHVSPSSAIPYLKQIIQRVTLVEAFVYAVQSVRTEPTDQMFANLAAKHQKTLEAAEVVDACIAFTRDFFQPSKLSLLASWMEKEREKRLSHLVEVKPQNLEPHLRRIMGSGIEQPSQSLSEAIMSTDISERLLSRDRNKEIKEIAVI</sequence>
<protein>
    <submittedName>
        <fullName evidence="1">Uncharacterized protein</fullName>
    </submittedName>
</protein>
<dbReference type="Proteomes" id="UP000535501">
    <property type="component" value="Unassembled WGS sequence"/>
</dbReference>
<organism evidence="1 2">
    <name type="scientific">Pseudorhizobium flavum</name>
    <dbReference type="NCBI Taxonomy" id="1335061"/>
    <lineage>
        <taxon>Bacteria</taxon>
        <taxon>Pseudomonadati</taxon>
        <taxon>Pseudomonadota</taxon>
        <taxon>Alphaproteobacteria</taxon>
        <taxon>Hyphomicrobiales</taxon>
        <taxon>Rhizobiaceae</taxon>
        <taxon>Rhizobium/Agrobacterium group</taxon>
        <taxon>Pseudorhizobium</taxon>
    </lineage>
</organism>
<dbReference type="AlphaFoldDB" id="A0A7X0DC00"/>
<evidence type="ECO:0000313" key="2">
    <source>
        <dbReference type="Proteomes" id="UP000535501"/>
    </source>
</evidence>
<reference evidence="1 2" key="1">
    <citation type="submission" date="2020-08" db="EMBL/GenBank/DDBJ databases">
        <title>Genomic Encyclopedia of Type Strains, Phase IV (KMG-IV): sequencing the most valuable type-strain genomes for metagenomic binning, comparative biology and taxonomic classification.</title>
        <authorList>
            <person name="Goeker M."/>
        </authorList>
    </citation>
    <scope>NUCLEOTIDE SEQUENCE [LARGE SCALE GENOMIC DNA]</scope>
    <source>
        <strain evidence="1 2">DSM 102134</strain>
    </source>
</reference>
<dbReference type="RefSeq" id="WP_077547257.1">
    <property type="nucleotide sequence ID" value="NZ_JACHEJ010000002.1"/>
</dbReference>
<dbReference type="EMBL" id="JACHEJ010000002">
    <property type="protein sequence ID" value="MBB6179312.1"/>
    <property type="molecule type" value="Genomic_DNA"/>
</dbReference>
<comment type="caution">
    <text evidence="1">The sequence shown here is derived from an EMBL/GenBank/DDBJ whole genome shotgun (WGS) entry which is preliminary data.</text>
</comment>
<proteinExistence type="predicted"/>
<name>A0A7X0DC00_9HYPH</name>
<keyword evidence="2" id="KW-1185">Reference proteome</keyword>